<protein>
    <recommendedName>
        <fullName evidence="3">Pentapeptide repeat-containing protein</fullName>
    </recommendedName>
</protein>
<evidence type="ECO:0000313" key="1">
    <source>
        <dbReference type="EMBL" id="APU17335.1"/>
    </source>
</evidence>
<dbReference type="Gene3D" id="2.160.20.80">
    <property type="entry name" value="E3 ubiquitin-protein ligase SopA"/>
    <property type="match status" value="1"/>
</dbReference>
<dbReference type="EMBL" id="CP016076">
    <property type="protein sequence ID" value="APU17335.1"/>
    <property type="molecule type" value="Genomic_DNA"/>
</dbReference>
<dbReference type="KEGG" id="acad:UA74_26650"/>
<dbReference type="RefSeq" id="WP_075742703.1">
    <property type="nucleotide sequence ID" value="NZ_CP016076.1"/>
</dbReference>
<gene>
    <name evidence="1" type="ORF">UA74_26650</name>
</gene>
<dbReference type="SUPFAM" id="SSF141571">
    <property type="entry name" value="Pentapeptide repeat-like"/>
    <property type="match status" value="1"/>
</dbReference>
<evidence type="ECO:0008006" key="3">
    <source>
        <dbReference type="Google" id="ProtNLM"/>
    </source>
</evidence>
<evidence type="ECO:0000313" key="2">
    <source>
        <dbReference type="Proteomes" id="UP000185511"/>
    </source>
</evidence>
<reference evidence="2" key="1">
    <citation type="submission" date="2016-06" db="EMBL/GenBank/DDBJ databases">
        <title>Complete genome sequence of Actinoalloteichus fjordicus DSM 46855 (=ADI127-17), type strain of the new species Actinoalloteichus fjordicus.</title>
        <authorList>
            <person name="Ruckert C."/>
            <person name="Nouioui I."/>
            <person name="Willmese J."/>
            <person name="van Wezel G."/>
            <person name="Klenk H.-P."/>
            <person name="Kalinowski J."/>
            <person name="Zotchev S.B."/>
        </authorList>
    </citation>
    <scope>NUCLEOTIDE SEQUENCE [LARGE SCALE GENOMIC DNA]</scope>
    <source>
        <strain evidence="2">ADI127-7</strain>
    </source>
</reference>
<sequence length="219" mass="23806">MEFLEVAGKTIQRPSLDPDDLTLERTDFKGPFDFSATHLRGGVQAGVVGEGSLSSVLVSSVDLSECRLDPLELSNVRLDDVDLSNAVLPSVTARRLDVLGCRGIGLSLDFVQAMDVYVQACRFDFATIRFEQVKNAVVFRRCRFVESILAGDLSNIIFDECEFEKVEFAAVRAAGCDLTTTNLIDVHGLSTLRGAKISADQASSLAMRFASEAGLMVVF</sequence>
<dbReference type="AlphaFoldDB" id="A0AAC9LJ82"/>
<accession>A0AAC9LJ82</accession>
<organism evidence="1 2">
    <name type="scientific">Actinoalloteichus fjordicus</name>
    <dbReference type="NCBI Taxonomy" id="1612552"/>
    <lineage>
        <taxon>Bacteria</taxon>
        <taxon>Bacillati</taxon>
        <taxon>Actinomycetota</taxon>
        <taxon>Actinomycetes</taxon>
        <taxon>Pseudonocardiales</taxon>
        <taxon>Pseudonocardiaceae</taxon>
        <taxon>Actinoalloteichus</taxon>
    </lineage>
</organism>
<name>A0AAC9LJ82_9PSEU</name>
<proteinExistence type="predicted"/>
<keyword evidence="2" id="KW-1185">Reference proteome</keyword>
<dbReference type="Proteomes" id="UP000185511">
    <property type="component" value="Chromosome"/>
</dbReference>